<dbReference type="InterPro" id="IPR024530">
    <property type="entry name" value="QSregVF_b"/>
</dbReference>
<reference evidence="1" key="1">
    <citation type="submission" date="2022-04" db="EMBL/GenBank/DDBJ databases">
        <title>Mucilaginibacter sp. RS28 isolated from freshwater.</title>
        <authorList>
            <person name="Ko S.-R."/>
        </authorList>
    </citation>
    <scope>NUCLEOTIDE SEQUENCE</scope>
    <source>
        <strain evidence="1">RS28</strain>
    </source>
</reference>
<dbReference type="RefSeq" id="WP_245131492.1">
    <property type="nucleotide sequence ID" value="NZ_JALJEJ010000008.1"/>
</dbReference>
<gene>
    <name evidence="1" type="ORF">MUY27_15615</name>
</gene>
<accession>A0A9X1X4Q4</accession>
<comment type="caution">
    <text evidence="1">The sequence shown here is derived from an EMBL/GenBank/DDBJ whole genome shotgun (WGS) entry which is preliminary data.</text>
</comment>
<sequence length="81" mass="9262">METVKPDYNVLIDVVQTRMPFGKYKGTFVADLPIHYLEWLYRKGMPPGKLGMLLNTAYEIKLNGMSALLFELKKVLAAKNQ</sequence>
<dbReference type="Pfam" id="PF12843">
    <property type="entry name" value="QSregVF_b"/>
    <property type="match status" value="1"/>
</dbReference>
<evidence type="ECO:0000313" key="2">
    <source>
        <dbReference type="Proteomes" id="UP001139450"/>
    </source>
</evidence>
<organism evidence="1 2">
    <name type="scientific">Mucilaginibacter straminoryzae</name>
    <dbReference type="NCBI Taxonomy" id="2932774"/>
    <lineage>
        <taxon>Bacteria</taxon>
        <taxon>Pseudomonadati</taxon>
        <taxon>Bacteroidota</taxon>
        <taxon>Sphingobacteriia</taxon>
        <taxon>Sphingobacteriales</taxon>
        <taxon>Sphingobacteriaceae</taxon>
        <taxon>Mucilaginibacter</taxon>
    </lineage>
</organism>
<dbReference type="AlphaFoldDB" id="A0A9X1X4Q4"/>
<protein>
    <submittedName>
        <fullName evidence="1">DUF3820 family protein</fullName>
    </submittedName>
</protein>
<keyword evidence="2" id="KW-1185">Reference proteome</keyword>
<proteinExistence type="predicted"/>
<dbReference type="EMBL" id="JALJEJ010000008">
    <property type="protein sequence ID" value="MCJ8211147.1"/>
    <property type="molecule type" value="Genomic_DNA"/>
</dbReference>
<dbReference type="Proteomes" id="UP001139450">
    <property type="component" value="Unassembled WGS sequence"/>
</dbReference>
<name>A0A9X1X4Q4_9SPHI</name>
<evidence type="ECO:0000313" key="1">
    <source>
        <dbReference type="EMBL" id="MCJ8211147.1"/>
    </source>
</evidence>